<dbReference type="RefSeq" id="WP_260222069.1">
    <property type="nucleotide sequence ID" value="NZ_JAJAGO010000026.1"/>
</dbReference>
<dbReference type="Pfam" id="PF00111">
    <property type="entry name" value="Fer2"/>
    <property type="match status" value="1"/>
</dbReference>
<evidence type="ECO:0000256" key="8">
    <source>
        <dbReference type="SAM" id="MobiDB-lite"/>
    </source>
</evidence>
<evidence type="ECO:0000256" key="3">
    <source>
        <dbReference type="ARBA" id="ARBA00022714"/>
    </source>
</evidence>
<dbReference type="InterPro" id="IPR017927">
    <property type="entry name" value="FAD-bd_FR_type"/>
</dbReference>
<dbReference type="EMBL" id="JAJAGO010000026">
    <property type="protein sequence ID" value="MCT2594715.1"/>
    <property type="molecule type" value="Genomic_DNA"/>
</dbReference>
<keyword evidence="2" id="KW-0285">Flavoprotein</keyword>
<dbReference type="InterPro" id="IPR017938">
    <property type="entry name" value="Riboflavin_synthase-like_b-brl"/>
</dbReference>
<comment type="caution">
    <text evidence="11">The sequence shown here is derived from an EMBL/GenBank/DDBJ whole genome shotgun (WGS) entry which is preliminary data.</text>
</comment>
<dbReference type="PROSITE" id="PS51384">
    <property type="entry name" value="FAD_FR"/>
    <property type="match status" value="1"/>
</dbReference>
<dbReference type="Gene3D" id="3.10.20.30">
    <property type="match status" value="1"/>
</dbReference>
<dbReference type="SUPFAM" id="SSF54292">
    <property type="entry name" value="2Fe-2S ferredoxin-like"/>
    <property type="match status" value="1"/>
</dbReference>
<dbReference type="CDD" id="cd00207">
    <property type="entry name" value="fer2"/>
    <property type="match status" value="1"/>
</dbReference>
<dbReference type="InterPro" id="IPR039261">
    <property type="entry name" value="FNR_nucleotide-bd"/>
</dbReference>
<protein>
    <submittedName>
        <fullName evidence="11">PDR/VanB family oxidoreductase</fullName>
    </submittedName>
</protein>
<dbReference type="InterPro" id="IPR006058">
    <property type="entry name" value="2Fe2S_fd_BS"/>
</dbReference>
<evidence type="ECO:0000256" key="7">
    <source>
        <dbReference type="ARBA" id="ARBA00023014"/>
    </source>
</evidence>
<evidence type="ECO:0000259" key="10">
    <source>
        <dbReference type="PROSITE" id="PS51384"/>
    </source>
</evidence>
<keyword evidence="7" id="KW-0411">Iron-sulfur</keyword>
<keyword evidence="3" id="KW-0001">2Fe-2S</keyword>
<accession>A0ABT2K5F2</accession>
<feature type="domain" description="2Fe-2S ferredoxin-type" evidence="9">
    <location>
        <begin position="252"/>
        <end position="337"/>
    </location>
</feature>
<evidence type="ECO:0000256" key="2">
    <source>
        <dbReference type="ARBA" id="ARBA00022630"/>
    </source>
</evidence>
<keyword evidence="5" id="KW-0560">Oxidoreductase</keyword>
<dbReference type="Proteomes" id="UP001156389">
    <property type="component" value="Unassembled WGS sequence"/>
</dbReference>
<dbReference type="SUPFAM" id="SSF52343">
    <property type="entry name" value="Ferredoxin reductase-like, C-terminal NADP-linked domain"/>
    <property type="match status" value="1"/>
</dbReference>
<proteinExistence type="predicted"/>
<dbReference type="PROSITE" id="PS51085">
    <property type="entry name" value="2FE2S_FER_2"/>
    <property type="match status" value="1"/>
</dbReference>
<dbReference type="InterPro" id="IPR050415">
    <property type="entry name" value="MRET"/>
</dbReference>
<dbReference type="InterPro" id="IPR012675">
    <property type="entry name" value="Beta-grasp_dom_sf"/>
</dbReference>
<reference evidence="11 12" key="1">
    <citation type="submission" date="2021-10" db="EMBL/GenBank/DDBJ databases">
        <title>Streptomyces gossypii sp. nov., isolated from soil collected from cotton field.</title>
        <authorList>
            <person name="Ge X."/>
            <person name="Chen X."/>
            <person name="Liu W."/>
        </authorList>
    </citation>
    <scope>NUCLEOTIDE SEQUENCE [LARGE SCALE GENOMIC DNA]</scope>
    <source>
        <strain evidence="11 12">N2-109</strain>
    </source>
</reference>
<dbReference type="CDD" id="cd06185">
    <property type="entry name" value="PDR_like"/>
    <property type="match status" value="1"/>
</dbReference>
<feature type="region of interest" description="Disordered" evidence="8">
    <location>
        <begin position="230"/>
        <end position="253"/>
    </location>
</feature>
<dbReference type="PROSITE" id="PS00197">
    <property type="entry name" value="2FE2S_FER_1"/>
    <property type="match status" value="1"/>
</dbReference>
<dbReference type="PANTHER" id="PTHR47354">
    <property type="entry name" value="NADH OXIDOREDUCTASE HCR"/>
    <property type="match status" value="1"/>
</dbReference>
<evidence type="ECO:0000256" key="5">
    <source>
        <dbReference type="ARBA" id="ARBA00023002"/>
    </source>
</evidence>
<dbReference type="PANTHER" id="PTHR47354:SF1">
    <property type="entry name" value="CARNITINE MONOOXYGENASE REDUCTASE SUBUNIT"/>
    <property type="match status" value="1"/>
</dbReference>
<dbReference type="InterPro" id="IPR001041">
    <property type="entry name" value="2Fe-2S_ferredoxin-type"/>
</dbReference>
<evidence type="ECO:0000256" key="6">
    <source>
        <dbReference type="ARBA" id="ARBA00023004"/>
    </source>
</evidence>
<name>A0ABT2K5F2_9ACTN</name>
<evidence type="ECO:0000313" key="11">
    <source>
        <dbReference type="EMBL" id="MCT2594715.1"/>
    </source>
</evidence>
<dbReference type="Pfam" id="PF00175">
    <property type="entry name" value="NAD_binding_1"/>
    <property type="match status" value="1"/>
</dbReference>
<dbReference type="Gene3D" id="3.40.50.80">
    <property type="entry name" value="Nucleotide-binding domain of ferredoxin-NADP reductase (FNR) module"/>
    <property type="match status" value="1"/>
</dbReference>
<comment type="cofactor">
    <cofactor evidence="1">
        <name>FAD</name>
        <dbReference type="ChEBI" id="CHEBI:57692"/>
    </cofactor>
</comment>
<dbReference type="InterPro" id="IPR036010">
    <property type="entry name" value="2Fe-2S_ferredoxin-like_sf"/>
</dbReference>
<evidence type="ECO:0000313" key="12">
    <source>
        <dbReference type="Proteomes" id="UP001156389"/>
    </source>
</evidence>
<gene>
    <name evidence="11" type="ORF">LHJ74_33195</name>
</gene>
<keyword evidence="4" id="KW-0479">Metal-binding</keyword>
<dbReference type="Gene3D" id="2.40.30.10">
    <property type="entry name" value="Translation factors"/>
    <property type="match status" value="1"/>
</dbReference>
<dbReference type="SUPFAM" id="SSF63380">
    <property type="entry name" value="Riboflavin synthase domain-like"/>
    <property type="match status" value="1"/>
</dbReference>
<dbReference type="PRINTS" id="PR00409">
    <property type="entry name" value="PHDIOXRDTASE"/>
</dbReference>
<evidence type="ECO:0000256" key="4">
    <source>
        <dbReference type="ARBA" id="ARBA00022723"/>
    </source>
</evidence>
<keyword evidence="6" id="KW-0408">Iron</keyword>
<evidence type="ECO:0000256" key="1">
    <source>
        <dbReference type="ARBA" id="ARBA00001974"/>
    </source>
</evidence>
<evidence type="ECO:0000259" key="9">
    <source>
        <dbReference type="PROSITE" id="PS51085"/>
    </source>
</evidence>
<keyword evidence="12" id="KW-1185">Reference proteome</keyword>
<dbReference type="InterPro" id="IPR001433">
    <property type="entry name" value="OxRdtase_FAD/NAD-bd"/>
</dbReference>
<organism evidence="11 12">
    <name type="scientific">Streptomyces gossypii</name>
    <dbReference type="NCBI Taxonomy" id="2883101"/>
    <lineage>
        <taxon>Bacteria</taxon>
        <taxon>Bacillati</taxon>
        <taxon>Actinomycetota</taxon>
        <taxon>Actinomycetes</taxon>
        <taxon>Kitasatosporales</taxon>
        <taxon>Streptomycetaceae</taxon>
        <taxon>Streptomyces</taxon>
    </lineage>
</organism>
<feature type="domain" description="FAD-binding FR-type" evidence="10">
    <location>
        <begin position="10"/>
        <end position="112"/>
    </location>
</feature>
<sequence length="337" mass="36038">MNGTLSAHELPARELLVRETRQEADGVLGLVLADPAGAHLDPWEPGAHLEVMLPSGRIRHYSLSGDPADRTHYRLGILREPSGRGGSEELHTTPLAGQRLRVRGPRNHFPLVAAERYVFLAGGIGITPLLPMVRQLATASGSPPWSLLYGGRTLASMAYRDEAARLPGEQVTLVPQDTDGHPDLDKALANLAPGTAVYACGPGALLQAVEERCARLLPPGALHLERFSGTAATPEAPEASRPPNAPESDGAFDVRLGRSGRTLRVPSDRTLLDVVRDAEPDVAFSCEEGWCGTCETKVLEGVPEHNDTVLTDAEREAGTTMMICVGRSKQSLLALDL</sequence>